<gene>
    <name evidence="2" type="ORF">HANVADRAFT_50384</name>
</gene>
<dbReference type="Proteomes" id="UP000092321">
    <property type="component" value="Unassembled WGS sequence"/>
</dbReference>
<feature type="transmembrane region" description="Helical" evidence="1">
    <location>
        <begin position="123"/>
        <end position="149"/>
    </location>
</feature>
<dbReference type="AlphaFoldDB" id="A0A1B7T8M5"/>
<feature type="transmembrane region" description="Helical" evidence="1">
    <location>
        <begin position="161"/>
        <end position="179"/>
    </location>
</feature>
<name>A0A1B7T8M5_9ASCO</name>
<dbReference type="GO" id="GO:0042765">
    <property type="term" value="C:GPI-anchor transamidase complex"/>
    <property type="evidence" value="ECO:0007669"/>
    <property type="project" value="InterPro"/>
</dbReference>
<dbReference type="Pfam" id="PF04114">
    <property type="entry name" value="Gaa1"/>
    <property type="match status" value="1"/>
</dbReference>
<organism evidence="2 3">
    <name type="scientific">Hanseniaspora valbyensis NRRL Y-1626</name>
    <dbReference type="NCBI Taxonomy" id="766949"/>
    <lineage>
        <taxon>Eukaryota</taxon>
        <taxon>Fungi</taxon>
        <taxon>Dikarya</taxon>
        <taxon>Ascomycota</taxon>
        <taxon>Saccharomycotina</taxon>
        <taxon>Saccharomycetes</taxon>
        <taxon>Saccharomycodales</taxon>
        <taxon>Saccharomycodaceae</taxon>
        <taxon>Hanseniaspora</taxon>
    </lineage>
</organism>
<evidence type="ECO:0000256" key="1">
    <source>
        <dbReference type="SAM" id="Phobius"/>
    </source>
</evidence>
<feature type="transmembrane region" description="Helical" evidence="1">
    <location>
        <begin position="46"/>
        <end position="67"/>
    </location>
</feature>
<dbReference type="OrthoDB" id="445301at2759"/>
<feature type="transmembrane region" description="Helical" evidence="1">
    <location>
        <begin position="7"/>
        <end position="26"/>
    </location>
</feature>
<feature type="transmembrane region" description="Helical" evidence="1">
    <location>
        <begin position="87"/>
        <end position="103"/>
    </location>
</feature>
<keyword evidence="1" id="KW-1133">Transmembrane helix</keyword>
<proteinExistence type="predicted"/>
<sequence>MLSPKLFVSIASYLPAAVLISVAFAGMSIDSLVKTDLLTNLKEKAFTIDTVIGAAFYLISVAVSVSYSKILYLIRNKNLNFDQQGKFLLIIQVFFLFTSNMIYKPTKRTYYILKTIAYMHFSLVLTLLLALNFGLTFVMGLLAFPMTFIECESGNKTKQRLILLISNPFVAIFCATSIVEDKWNWKIFNIMNSSWENLGCWTWPIVCCSWLTSWILLVIASSYTPKKEVKEKKE</sequence>
<dbReference type="EMBL" id="LXPE01000258">
    <property type="protein sequence ID" value="OBA25070.1"/>
    <property type="molecule type" value="Genomic_DNA"/>
</dbReference>
<evidence type="ECO:0000313" key="3">
    <source>
        <dbReference type="Proteomes" id="UP000092321"/>
    </source>
</evidence>
<protein>
    <submittedName>
        <fullName evidence="2">Uncharacterized protein</fullName>
    </submittedName>
</protein>
<keyword evidence="1" id="KW-0812">Transmembrane</keyword>
<evidence type="ECO:0000313" key="2">
    <source>
        <dbReference type="EMBL" id="OBA25070.1"/>
    </source>
</evidence>
<keyword evidence="1" id="KW-0472">Membrane</keyword>
<accession>A0A1B7T8M5</accession>
<keyword evidence="3" id="KW-1185">Reference proteome</keyword>
<reference evidence="3" key="1">
    <citation type="journal article" date="2016" name="Proc. Natl. Acad. Sci. U.S.A.">
        <title>Comparative genomics of biotechnologically important yeasts.</title>
        <authorList>
            <person name="Riley R."/>
            <person name="Haridas S."/>
            <person name="Wolfe K.H."/>
            <person name="Lopes M.R."/>
            <person name="Hittinger C.T."/>
            <person name="Goeker M."/>
            <person name="Salamov A.A."/>
            <person name="Wisecaver J.H."/>
            <person name="Long T.M."/>
            <person name="Calvey C.H."/>
            <person name="Aerts A.L."/>
            <person name="Barry K.W."/>
            <person name="Choi C."/>
            <person name="Clum A."/>
            <person name="Coughlan A.Y."/>
            <person name="Deshpande S."/>
            <person name="Douglass A.P."/>
            <person name="Hanson S.J."/>
            <person name="Klenk H.-P."/>
            <person name="LaButti K.M."/>
            <person name="Lapidus A."/>
            <person name="Lindquist E.A."/>
            <person name="Lipzen A.M."/>
            <person name="Meier-Kolthoff J.P."/>
            <person name="Ohm R.A."/>
            <person name="Otillar R.P."/>
            <person name="Pangilinan J.L."/>
            <person name="Peng Y."/>
            <person name="Rokas A."/>
            <person name="Rosa C.A."/>
            <person name="Scheuner C."/>
            <person name="Sibirny A.A."/>
            <person name="Slot J.C."/>
            <person name="Stielow J.B."/>
            <person name="Sun H."/>
            <person name="Kurtzman C.P."/>
            <person name="Blackwell M."/>
            <person name="Grigoriev I.V."/>
            <person name="Jeffries T.W."/>
        </authorList>
    </citation>
    <scope>NUCLEOTIDE SEQUENCE [LARGE SCALE GENOMIC DNA]</scope>
    <source>
        <strain evidence="3">NRRL Y-1626</strain>
    </source>
</reference>
<feature type="transmembrane region" description="Helical" evidence="1">
    <location>
        <begin position="201"/>
        <end position="223"/>
    </location>
</feature>
<dbReference type="InterPro" id="IPR007246">
    <property type="entry name" value="Gaa1"/>
</dbReference>
<comment type="caution">
    <text evidence="2">The sequence shown here is derived from an EMBL/GenBank/DDBJ whole genome shotgun (WGS) entry which is preliminary data.</text>
</comment>